<protein>
    <submittedName>
        <fullName evidence="3">Amidohydrolase family protein</fullName>
    </submittedName>
</protein>
<evidence type="ECO:0000256" key="1">
    <source>
        <dbReference type="SAM" id="MobiDB-lite"/>
    </source>
</evidence>
<dbReference type="Pfam" id="PF07969">
    <property type="entry name" value="Amidohydro_3"/>
    <property type="match status" value="1"/>
</dbReference>
<gene>
    <name evidence="3" type="ORF">ACFSCY_12170</name>
</gene>
<dbReference type="InterPro" id="IPR013108">
    <property type="entry name" value="Amidohydro_3"/>
</dbReference>
<feature type="domain" description="Amidohydrolase 3" evidence="2">
    <location>
        <begin position="116"/>
        <end position="409"/>
    </location>
</feature>
<proteinExistence type="predicted"/>
<name>A0ABW4FHU5_9PSEU</name>
<feature type="compositionally biased region" description="Pro residues" evidence="1">
    <location>
        <begin position="426"/>
        <end position="437"/>
    </location>
</feature>
<evidence type="ECO:0000313" key="3">
    <source>
        <dbReference type="EMBL" id="MFD1530199.1"/>
    </source>
</evidence>
<sequence>MAIGQLTIGSPDAPPHLTGSVLRSVRRVRLLDGTVADLHVADGRIVPAGHEGPGADLDGSGWRVLPAASEPHAHLDKALTAPRTDPGAGNDLVAAIEQWRAILPTIDAADIAVRALAAVRRYVARGITTIRTHVDVPLTGDPMRGVDALVALREQLRGRVTLQVCVLAGSEAPDSAVAEAVARGVDVIGGCPHLAPDPRREVTRMLDVAERHGLPVDLHADEQTDVSLPDGSLDIVEIAEQVIARGLPQRVTASHSVRLGSLPPERLEPVLELVARAGLGIVTLPITNLYLQGRGDTHSAPRGLTAVRRILDHGIPLAAGADNLRDPFNPAGRADPFETTSLLMTAGHLRPLEALAAVTTGARAVLGISPAGTVPGDAADLVLVPDGDLGDVLAGAEDARIVVSGGRVLADTRVAHLIDLPADAPPLLPAPNSPTPSSPAFSSLAGDRLT</sequence>
<feature type="region of interest" description="Disordered" evidence="1">
    <location>
        <begin position="426"/>
        <end position="450"/>
    </location>
</feature>
<comment type="caution">
    <text evidence="3">The sequence shown here is derived from an EMBL/GenBank/DDBJ whole genome shotgun (WGS) entry which is preliminary data.</text>
</comment>
<reference evidence="4" key="1">
    <citation type="journal article" date="2019" name="Int. J. Syst. Evol. Microbiol.">
        <title>The Global Catalogue of Microorganisms (GCM) 10K type strain sequencing project: providing services to taxonomists for standard genome sequencing and annotation.</title>
        <authorList>
            <consortium name="The Broad Institute Genomics Platform"/>
            <consortium name="The Broad Institute Genome Sequencing Center for Infectious Disease"/>
            <person name="Wu L."/>
            <person name="Ma J."/>
        </authorList>
    </citation>
    <scope>NUCLEOTIDE SEQUENCE [LARGE SCALE GENOMIC DNA]</scope>
    <source>
        <strain evidence="4">JCM 12165</strain>
    </source>
</reference>
<dbReference type="RefSeq" id="WP_343976995.1">
    <property type="nucleotide sequence ID" value="NZ_BAAAJG010000008.1"/>
</dbReference>
<dbReference type="Gene3D" id="3.20.20.140">
    <property type="entry name" value="Metal-dependent hydrolases"/>
    <property type="match status" value="1"/>
</dbReference>
<evidence type="ECO:0000313" key="4">
    <source>
        <dbReference type="Proteomes" id="UP001597145"/>
    </source>
</evidence>
<dbReference type="InterPro" id="IPR011059">
    <property type="entry name" value="Metal-dep_hydrolase_composite"/>
</dbReference>
<dbReference type="SUPFAM" id="SSF51556">
    <property type="entry name" value="Metallo-dependent hydrolases"/>
    <property type="match status" value="1"/>
</dbReference>
<evidence type="ECO:0000259" key="2">
    <source>
        <dbReference type="Pfam" id="PF07969"/>
    </source>
</evidence>
<feature type="compositionally biased region" description="Low complexity" evidence="1">
    <location>
        <begin position="438"/>
        <end position="450"/>
    </location>
</feature>
<dbReference type="PANTHER" id="PTHR32027">
    <property type="entry name" value="CYTOSINE DEAMINASE"/>
    <property type="match status" value="1"/>
</dbReference>
<dbReference type="InterPro" id="IPR052349">
    <property type="entry name" value="Metallo-hydrolase_Enzymes"/>
</dbReference>
<organism evidence="3 4">
    <name type="scientific">Pseudonocardia aurantiaca</name>
    <dbReference type="NCBI Taxonomy" id="75290"/>
    <lineage>
        <taxon>Bacteria</taxon>
        <taxon>Bacillati</taxon>
        <taxon>Actinomycetota</taxon>
        <taxon>Actinomycetes</taxon>
        <taxon>Pseudonocardiales</taxon>
        <taxon>Pseudonocardiaceae</taxon>
        <taxon>Pseudonocardia</taxon>
    </lineage>
</organism>
<keyword evidence="4" id="KW-1185">Reference proteome</keyword>
<dbReference type="Gene3D" id="2.30.40.10">
    <property type="entry name" value="Urease, subunit C, domain 1"/>
    <property type="match status" value="1"/>
</dbReference>
<dbReference type="PANTHER" id="PTHR32027:SF9">
    <property type="entry name" value="BLL3847 PROTEIN"/>
    <property type="match status" value="1"/>
</dbReference>
<dbReference type="Proteomes" id="UP001597145">
    <property type="component" value="Unassembled WGS sequence"/>
</dbReference>
<accession>A0ABW4FHU5</accession>
<dbReference type="EMBL" id="JBHUCP010000007">
    <property type="protein sequence ID" value="MFD1530199.1"/>
    <property type="molecule type" value="Genomic_DNA"/>
</dbReference>
<dbReference type="InterPro" id="IPR032466">
    <property type="entry name" value="Metal_Hydrolase"/>
</dbReference>